<evidence type="ECO:0000313" key="1">
    <source>
        <dbReference type="EMBL" id="MBA4616887.1"/>
    </source>
</evidence>
<name>A0A7C9CHA5_OPUST</name>
<reference evidence="1" key="2">
    <citation type="submission" date="2020-07" db="EMBL/GenBank/DDBJ databases">
        <authorList>
            <person name="Vera ALvarez R."/>
            <person name="Arias-Moreno D.M."/>
            <person name="Jimenez-Jacinto V."/>
            <person name="Jimenez-Bremont J.F."/>
            <person name="Swaminathan K."/>
            <person name="Moose S.P."/>
            <person name="Guerrero-Gonzalez M.L."/>
            <person name="Marino-Ramirez L."/>
            <person name="Landsman D."/>
            <person name="Rodriguez-Kessler M."/>
            <person name="Delgado-Sanchez P."/>
        </authorList>
    </citation>
    <scope>NUCLEOTIDE SEQUENCE</scope>
    <source>
        <tissue evidence="1">Cladode</tissue>
    </source>
</reference>
<organism evidence="1">
    <name type="scientific">Opuntia streptacantha</name>
    <name type="common">Prickly pear cactus</name>
    <name type="synonym">Opuntia cardona</name>
    <dbReference type="NCBI Taxonomy" id="393608"/>
    <lineage>
        <taxon>Eukaryota</taxon>
        <taxon>Viridiplantae</taxon>
        <taxon>Streptophyta</taxon>
        <taxon>Embryophyta</taxon>
        <taxon>Tracheophyta</taxon>
        <taxon>Spermatophyta</taxon>
        <taxon>Magnoliopsida</taxon>
        <taxon>eudicotyledons</taxon>
        <taxon>Gunneridae</taxon>
        <taxon>Pentapetalae</taxon>
        <taxon>Caryophyllales</taxon>
        <taxon>Cactineae</taxon>
        <taxon>Cactaceae</taxon>
        <taxon>Opuntioideae</taxon>
        <taxon>Opuntia</taxon>
    </lineage>
</organism>
<reference evidence="1" key="1">
    <citation type="journal article" date="2013" name="J. Plant Res.">
        <title>Effect of fungi and light on seed germination of three Opuntia species from semiarid lands of central Mexico.</title>
        <authorList>
            <person name="Delgado-Sanchez P."/>
            <person name="Jimenez-Bremont J.F."/>
            <person name="Guerrero-Gonzalez Mde L."/>
            <person name="Flores J."/>
        </authorList>
    </citation>
    <scope>NUCLEOTIDE SEQUENCE</scope>
    <source>
        <tissue evidence="1">Cladode</tissue>
    </source>
</reference>
<protein>
    <submittedName>
        <fullName evidence="1">Uncharacterized protein</fullName>
    </submittedName>
</protein>
<proteinExistence type="predicted"/>
<dbReference type="EMBL" id="GISG01013581">
    <property type="protein sequence ID" value="MBA4616887.1"/>
    <property type="molecule type" value="Transcribed_RNA"/>
</dbReference>
<sequence length="133" mass="14892">MNSICKWVLTASTSSGSGFAGGTSVIIRYIFTGGHLVRSHVYGVKLHFTDQTLEIVEAGSIPGVVVVDDHQFLPEIITRTPSFPEMMKSRPSFRMISRFLTKDMNFAAVRQSEQLLEVLTMRMGELFFIFINA</sequence>
<dbReference type="AlphaFoldDB" id="A0A7C9CHA5"/>
<accession>A0A7C9CHA5</accession>